<comment type="caution">
    <text evidence="6">The sequence shown here is derived from an EMBL/GenBank/DDBJ whole genome shotgun (WGS) entry which is preliminary data.</text>
</comment>
<protein>
    <recommendedName>
        <fullName evidence="5">Homeobox domain-containing protein</fullName>
    </recommendedName>
</protein>
<dbReference type="PANTHER" id="PTHR24329:SF543">
    <property type="entry name" value="FI01017P-RELATED"/>
    <property type="match status" value="1"/>
</dbReference>
<keyword evidence="2 3" id="KW-0539">Nucleus</keyword>
<reference evidence="6 7" key="1">
    <citation type="journal article" date="2015" name="Genome Biol. Evol.">
        <title>Comparative Genomics of a Bacterivorous Green Alga Reveals Evolutionary Causalities and Consequences of Phago-Mixotrophic Mode of Nutrition.</title>
        <authorList>
            <person name="Burns J.A."/>
            <person name="Paasch A."/>
            <person name="Narechania A."/>
            <person name="Kim E."/>
        </authorList>
    </citation>
    <scope>NUCLEOTIDE SEQUENCE [LARGE SCALE GENOMIC DNA]</scope>
    <source>
        <strain evidence="6 7">PLY_AMNH</strain>
    </source>
</reference>
<dbReference type="InterPro" id="IPR050649">
    <property type="entry name" value="Paired_Homeobox_TFs"/>
</dbReference>
<dbReference type="PANTHER" id="PTHR24329">
    <property type="entry name" value="HOMEOBOX PROTEIN ARISTALESS"/>
    <property type="match status" value="1"/>
</dbReference>
<proteinExistence type="predicted"/>
<dbReference type="CDD" id="cd00086">
    <property type="entry name" value="homeodomain"/>
    <property type="match status" value="1"/>
</dbReference>
<dbReference type="GO" id="GO:0005634">
    <property type="term" value="C:nucleus"/>
    <property type="evidence" value="ECO:0007669"/>
    <property type="project" value="UniProtKB-SubCell"/>
</dbReference>
<name>A0AAE0BIZ6_9CHLO</name>
<dbReference type="InterPro" id="IPR009057">
    <property type="entry name" value="Homeodomain-like_sf"/>
</dbReference>
<accession>A0AAE0BIZ6</accession>
<dbReference type="SMART" id="SM00389">
    <property type="entry name" value="HOX"/>
    <property type="match status" value="1"/>
</dbReference>
<evidence type="ECO:0000259" key="5">
    <source>
        <dbReference type="PROSITE" id="PS50071"/>
    </source>
</evidence>
<evidence type="ECO:0000256" key="4">
    <source>
        <dbReference type="SAM" id="MobiDB-lite"/>
    </source>
</evidence>
<comment type="subcellular location">
    <subcellularLocation>
        <location evidence="1 2 3">Nucleus</location>
    </subcellularLocation>
</comment>
<keyword evidence="2 3" id="KW-0238">DNA-binding</keyword>
<sequence>MEAEKVRIMEKKRLADEKAARKVVAAQKKLAEMAKQAAKDAAAALRDAQAARLLVAAVPCDAHQEQEKTQPSAQGPKSTPRAKFSSKQVKKLEEAFHESSCLDAARRANLAATLNVTEKRCTNWFNNPRAKMRKNAQ</sequence>
<organism evidence="6 7">
    <name type="scientific">Cymbomonas tetramitiformis</name>
    <dbReference type="NCBI Taxonomy" id="36881"/>
    <lineage>
        <taxon>Eukaryota</taxon>
        <taxon>Viridiplantae</taxon>
        <taxon>Chlorophyta</taxon>
        <taxon>Pyramimonadophyceae</taxon>
        <taxon>Pyramimonadales</taxon>
        <taxon>Pyramimonadaceae</taxon>
        <taxon>Cymbomonas</taxon>
    </lineage>
</organism>
<gene>
    <name evidence="6" type="ORF">CYMTET_53007</name>
</gene>
<dbReference type="Gene3D" id="1.10.10.60">
    <property type="entry name" value="Homeodomain-like"/>
    <property type="match status" value="1"/>
</dbReference>
<dbReference type="Proteomes" id="UP001190700">
    <property type="component" value="Unassembled WGS sequence"/>
</dbReference>
<evidence type="ECO:0000256" key="1">
    <source>
        <dbReference type="ARBA" id="ARBA00004123"/>
    </source>
</evidence>
<dbReference type="GO" id="GO:0000977">
    <property type="term" value="F:RNA polymerase II transcription regulatory region sequence-specific DNA binding"/>
    <property type="evidence" value="ECO:0007669"/>
    <property type="project" value="TreeGrafter"/>
</dbReference>
<evidence type="ECO:0000313" key="6">
    <source>
        <dbReference type="EMBL" id="KAK3236879.1"/>
    </source>
</evidence>
<evidence type="ECO:0000256" key="2">
    <source>
        <dbReference type="PROSITE-ProRule" id="PRU00108"/>
    </source>
</evidence>
<keyword evidence="2 3" id="KW-0371">Homeobox</keyword>
<dbReference type="InterPro" id="IPR001356">
    <property type="entry name" value="HD"/>
</dbReference>
<keyword evidence="7" id="KW-1185">Reference proteome</keyword>
<evidence type="ECO:0000256" key="3">
    <source>
        <dbReference type="RuleBase" id="RU000682"/>
    </source>
</evidence>
<dbReference type="GO" id="GO:0000981">
    <property type="term" value="F:DNA-binding transcription factor activity, RNA polymerase II-specific"/>
    <property type="evidence" value="ECO:0007669"/>
    <property type="project" value="TreeGrafter"/>
</dbReference>
<dbReference type="SUPFAM" id="SSF46689">
    <property type="entry name" value="Homeodomain-like"/>
    <property type="match status" value="1"/>
</dbReference>
<dbReference type="PROSITE" id="PS50071">
    <property type="entry name" value="HOMEOBOX_2"/>
    <property type="match status" value="1"/>
</dbReference>
<feature type="domain" description="Homeobox" evidence="5">
    <location>
        <begin position="75"/>
        <end position="135"/>
    </location>
</feature>
<dbReference type="Pfam" id="PF00046">
    <property type="entry name" value="Homeodomain"/>
    <property type="match status" value="1"/>
</dbReference>
<dbReference type="EMBL" id="LGRX02034788">
    <property type="protein sequence ID" value="KAK3236879.1"/>
    <property type="molecule type" value="Genomic_DNA"/>
</dbReference>
<feature type="region of interest" description="Disordered" evidence="4">
    <location>
        <begin position="62"/>
        <end position="89"/>
    </location>
</feature>
<dbReference type="AlphaFoldDB" id="A0AAE0BIZ6"/>
<evidence type="ECO:0000313" key="7">
    <source>
        <dbReference type="Proteomes" id="UP001190700"/>
    </source>
</evidence>
<feature type="DNA-binding region" description="Homeobox" evidence="2">
    <location>
        <begin position="77"/>
        <end position="136"/>
    </location>
</feature>